<dbReference type="GO" id="GO:0003677">
    <property type="term" value="F:DNA binding"/>
    <property type="evidence" value="ECO:0007669"/>
    <property type="project" value="UniProtKB-KW"/>
</dbReference>
<protein>
    <submittedName>
        <fullName evidence="4">MerR family transcriptional regulator</fullName>
    </submittedName>
</protein>
<gene>
    <name evidence="4" type="ORF">BCR24_02565</name>
</gene>
<evidence type="ECO:0000313" key="5">
    <source>
        <dbReference type="Proteomes" id="UP000094469"/>
    </source>
</evidence>
<dbReference type="EMBL" id="MIKC01000012">
    <property type="protein sequence ID" value="OEG22736.1"/>
    <property type="molecule type" value="Genomic_DNA"/>
</dbReference>
<reference evidence="5" key="1">
    <citation type="submission" date="2016-09" db="EMBL/GenBank/DDBJ databases">
        <authorList>
            <person name="Gulvik C.A."/>
        </authorList>
    </citation>
    <scope>NUCLEOTIDE SEQUENCE [LARGE SCALE GENOMIC DNA]</scope>
    <source>
        <strain evidence="5">LMG 26676</strain>
    </source>
</reference>
<dbReference type="STRING" id="1131292.BCR24_02565"/>
<keyword evidence="5" id="KW-1185">Reference proteome</keyword>
<organism evidence="4 5">
    <name type="scientific">Enterococcus ureilyticus</name>
    <dbReference type="NCBI Taxonomy" id="1131292"/>
    <lineage>
        <taxon>Bacteria</taxon>
        <taxon>Bacillati</taxon>
        <taxon>Bacillota</taxon>
        <taxon>Bacilli</taxon>
        <taxon>Lactobacillales</taxon>
        <taxon>Enterococcaceae</taxon>
        <taxon>Enterococcus</taxon>
    </lineage>
</organism>
<dbReference type="Proteomes" id="UP000094469">
    <property type="component" value="Unassembled WGS sequence"/>
</dbReference>
<evidence type="ECO:0000256" key="2">
    <source>
        <dbReference type="SAM" id="Coils"/>
    </source>
</evidence>
<evidence type="ECO:0000313" key="4">
    <source>
        <dbReference type="EMBL" id="OEG22736.1"/>
    </source>
</evidence>
<proteinExistence type="predicted"/>
<dbReference type="InterPro" id="IPR000551">
    <property type="entry name" value="MerR-type_HTH_dom"/>
</dbReference>
<dbReference type="PANTHER" id="PTHR30204">
    <property type="entry name" value="REDOX-CYCLING DRUG-SENSING TRANSCRIPTIONAL ACTIVATOR SOXR"/>
    <property type="match status" value="1"/>
</dbReference>
<feature type="coiled-coil region" evidence="2">
    <location>
        <begin position="74"/>
        <end position="108"/>
    </location>
</feature>
<dbReference type="AlphaFoldDB" id="A0A1E5HD11"/>
<accession>A0A1E5HD11</accession>
<dbReference type="CDD" id="cd01109">
    <property type="entry name" value="HTH_YyaN"/>
    <property type="match status" value="1"/>
</dbReference>
<comment type="caution">
    <text evidence="4">The sequence shown here is derived from an EMBL/GenBank/DDBJ whole genome shotgun (WGS) entry which is preliminary data.</text>
</comment>
<dbReference type="SMART" id="SM00422">
    <property type="entry name" value="HTH_MERR"/>
    <property type="match status" value="1"/>
</dbReference>
<name>A0A1E5HD11_9ENTE</name>
<dbReference type="PROSITE" id="PS50937">
    <property type="entry name" value="HTH_MERR_2"/>
    <property type="match status" value="1"/>
</dbReference>
<feature type="domain" description="HTH merR-type" evidence="3">
    <location>
        <begin position="1"/>
        <end position="69"/>
    </location>
</feature>
<dbReference type="InterPro" id="IPR009061">
    <property type="entry name" value="DNA-bd_dom_put_sf"/>
</dbReference>
<dbReference type="Pfam" id="PF13411">
    <property type="entry name" value="MerR_1"/>
    <property type="match status" value="1"/>
</dbReference>
<dbReference type="RefSeq" id="WP_069639900.1">
    <property type="nucleotide sequence ID" value="NZ_JAFBEZ010000002.1"/>
</dbReference>
<keyword evidence="1" id="KW-0238">DNA-binding</keyword>
<evidence type="ECO:0000256" key="1">
    <source>
        <dbReference type="ARBA" id="ARBA00023125"/>
    </source>
</evidence>
<dbReference type="Gene3D" id="1.10.1660.10">
    <property type="match status" value="1"/>
</dbReference>
<dbReference type="InterPro" id="IPR047057">
    <property type="entry name" value="MerR_fam"/>
</dbReference>
<keyword evidence="2" id="KW-0175">Coiled coil</keyword>
<evidence type="ECO:0000259" key="3">
    <source>
        <dbReference type="PROSITE" id="PS50937"/>
    </source>
</evidence>
<sequence length="112" mass="13074">MNSKEMSKQTNTPINTIRYFERIGLIPQVKKNHDGLREFTEDDAGWICFIKQMREVGLSVEGLIEYVTLSNQPERTVQARKELLTEQKNELQEQINRLEAAKAELQRRIVAK</sequence>
<dbReference type="PANTHER" id="PTHR30204:SF98">
    <property type="entry name" value="HTH-TYPE TRANSCRIPTIONAL REGULATOR ADHR"/>
    <property type="match status" value="1"/>
</dbReference>
<dbReference type="SUPFAM" id="SSF46955">
    <property type="entry name" value="Putative DNA-binding domain"/>
    <property type="match status" value="1"/>
</dbReference>
<dbReference type="OrthoDB" id="6006at2"/>
<dbReference type="GO" id="GO:0003700">
    <property type="term" value="F:DNA-binding transcription factor activity"/>
    <property type="evidence" value="ECO:0007669"/>
    <property type="project" value="InterPro"/>
</dbReference>